<sequence length="251" mass="29812">MEPIKVHIKTLSNDHIEQFIRCPYKFYQQQLLLKKTSIDWKQLVQVTVHQIIKTYYSKPVEYRSNLYVLQLIEKYWRLKPNMFSSPVHYYDVLAKVSDYLLRFLGEKAHVELPLFVFEKYSVYVEEIQSNLSLTIDFAAWTEKSYTVTKFILDDHEEVKNAMKDFIIVFSKQAFKKVPEQIRFYSLLTGETTTYHIAPDDYQKAILQLHIVKSVLMEPKHFQKNYASSECENCPLKRECCEEGDVRPTLLV</sequence>
<keyword evidence="1" id="KW-0269">Exonuclease</keyword>
<keyword evidence="1" id="KW-0540">Nuclease</keyword>
<dbReference type="GO" id="GO:0004527">
    <property type="term" value="F:exonuclease activity"/>
    <property type="evidence" value="ECO:0007669"/>
    <property type="project" value="UniProtKB-KW"/>
</dbReference>
<dbReference type="EMBL" id="JACJHT010000003">
    <property type="protein sequence ID" value="MBA9040034.1"/>
    <property type="molecule type" value="Genomic_DNA"/>
</dbReference>
<gene>
    <name evidence="1" type="ORF">HNP21_003144</name>
</gene>
<name>A0A7W3NBS4_PRIAR</name>
<dbReference type="AlphaFoldDB" id="A0A7W3NBS4"/>
<dbReference type="Proteomes" id="UP000543174">
    <property type="component" value="Unassembled WGS sequence"/>
</dbReference>
<evidence type="ECO:0000313" key="2">
    <source>
        <dbReference type="Proteomes" id="UP000543174"/>
    </source>
</evidence>
<dbReference type="RefSeq" id="WP_231101793.1">
    <property type="nucleotide sequence ID" value="NZ_CP194346.1"/>
</dbReference>
<protein>
    <submittedName>
        <fullName evidence="1">CRISPR/Cas system-associated exonuclease Cas4 (RecB family)</fullName>
    </submittedName>
</protein>
<organism evidence="1 2">
    <name type="scientific">Priestia aryabhattai</name>
    <name type="common">Bacillus aryabhattai</name>
    <dbReference type="NCBI Taxonomy" id="412384"/>
    <lineage>
        <taxon>Bacteria</taxon>
        <taxon>Bacillati</taxon>
        <taxon>Bacillota</taxon>
        <taxon>Bacilli</taxon>
        <taxon>Bacillales</taxon>
        <taxon>Bacillaceae</taxon>
        <taxon>Priestia</taxon>
    </lineage>
</organism>
<dbReference type="GeneID" id="64145416"/>
<keyword evidence="1" id="KW-0378">Hydrolase</keyword>
<keyword evidence="2" id="KW-1185">Reference proteome</keyword>
<comment type="caution">
    <text evidence="1">The sequence shown here is derived from an EMBL/GenBank/DDBJ whole genome shotgun (WGS) entry which is preliminary data.</text>
</comment>
<proteinExistence type="predicted"/>
<accession>A0A7W3NBS4</accession>
<reference evidence="1" key="1">
    <citation type="submission" date="2020-08" db="EMBL/GenBank/DDBJ databases">
        <title>Functional genomics of gut bacteria from endangered species of beetles.</title>
        <authorList>
            <person name="Carlos-Shanley C."/>
        </authorList>
    </citation>
    <scope>NUCLEOTIDE SEQUENCE [LARGE SCALE GENOMIC DNA]</scope>
    <source>
        <strain evidence="1">S00060</strain>
    </source>
</reference>
<evidence type="ECO:0000313" key="1">
    <source>
        <dbReference type="EMBL" id="MBA9040034.1"/>
    </source>
</evidence>